<dbReference type="AlphaFoldDB" id="A0A7J3SKN9"/>
<reference evidence="1" key="1">
    <citation type="journal article" date="2020" name="mSystems">
        <title>Genome- and Community-Level Interaction Insights into Carbon Utilization and Element Cycling Functions of Hydrothermarchaeota in Hydrothermal Sediment.</title>
        <authorList>
            <person name="Zhou Z."/>
            <person name="Liu Y."/>
            <person name="Xu W."/>
            <person name="Pan J."/>
            <person name="Luo Z.H."/>
            <person name="Li M."/>
        </authorList>
    </citation>
    <scope>NUCLEOTIDE SEQUENCE [LARGE SCALE GENOMIC DNA]</scope>
    <source>
        <strain evidence="1">SpSt-885</strain>
    </source>
</reference>
<dbReference type="EMBL" id="DTLS01000030">
    <property type="protein sequence ID" value="HGZ59748.1"/>
    <property type="molecule type" value="Genomic_DNA"/>
</dbReference>
<gene>
    <name evidence="1" type="ORF">ENW83_00885</name>
</gene>
<proteinExistence type="predicted"/>
<evidence type="ECO:0000313" key="1">
    <source>
        <dbReference type="EMBL" id="HGZ59748.1"/>
    </source>
</evidence>
<comment type="caution">
    <text evidence="1">The sequence shown here is derived from an EMBL/GenBank/DDBJ whole genome shotgun (WGS) entry which is preliminary data.</text>
</comment>
<sequence>MVKAYRIFYTTFYEEEHERVKVALKELIKEEPIEHKSFVKEFRYIEFKSDSLVPGLENKIAEIVASIVGKEKGIKVDYINV</sequence>
<accession>A0A7J3SKN9</accession>
<name>A0A7J3SKN9_9CREN</name>
<organism evidence="1">
    <name type="scientific">Fervidicoccus fontis</name>
    <dbReference type="NCBI Taxonomy" id="683846"/>
    <lineage>
        <taxon>Archaea</taxon>
        <taxon>Thermoproteota</taxon>
        <taxon>Thermoprotei</taxon>
        <taxon>Fervidicoccales</taxon>
        <taxon>Fervidicoccaceae</taxon>
        <taxon>Fervidicoccus</taxon>
    </lineage>
</organism>
<protein>
    <submittedName>
        <fullName evidence="1">Uncharacterized protein</fullName>
    </submittedName>
</protein>